<dbReference type="SMART" id="SM00937">
    <property type="entry name" value="PCRF"/>
    <property type="match status" value="1"/>
</dbReference>
<comment type="subcellular location">
    <subcellularLocation>
        <location evidence="5">Cytoplasm</location>
    </subcellularLocation>
</comment>
<protein>
    <recommendedName>
        <fullName evidence="5 6">Peptide chain release factor 1</fullName>
        <shortName evidence="5">RF-1</shortName>
    </recommendedName>
</protein>
<dbReference type="Pfam" id="PF00472">
    <property type="entry name" value="RF-1"/>
    <property type="match status" value="1"/>
</dbReference>
<keyword evidence="4 5" id="KW-0648">Protein biosynthesis</keyword>
<dbReference type="PANTHER" id="PTHR43804">
    <property type="entry name" value="LD18447P"/>
    <property type="match status" value="1"/>
</dbReference>
<reference evidence="10 11" key="1">
    <citation type="submission" date="2021-12" db="EMBL/GenBank/DDBJ databases">
        <title>Discovery of the Pendulisporaceae a myxobacterial family with distinct sporulation behavior and unique specialized metabolism.</title>
        <authorList>
            <person name="Garcia R."/>
            <person name="Popoff A."/>
            <person name="Bader C.D."/>
            <person name="Loehr J."/>
            <person name="Walesch S."/>
            <person name="Walt C."/>
            <person name="Boldt J."/>
            <person name="Bunk B."/>
            <person name="Haeckl F.J.F.P.J."/>
            <person name="Gunesch A.P."/>
            <person name="Birkelbach J."/>
            <person name="Nuebel U."/>
            <person name="Pietschmann T."/>
            <person name="Bach T."/>
            <person name="Mueller R."/>
        </authorList>
    </citation>
    <scope>NUCLEOTIDE SEQUENCE [LARGE SCALE GENOMIC DNA]</scope>
    <source>
        <strain evidence="10 11">MSr12523</strain>
    </source>
</reference>
<evidence type="ECO:0000256" key="4">
    <source>
        <dbReference type="ARBA" id="ARBA00022917"/>
    </source>
</evidence>
<dbReference type="EMBL" id="CP089982">
    <property type="protein sequence ID" value="WXB00220.1"/>
    <property type="molecule type" value="Genomic_DNA"/>
</dbReference>
<evidence type="ECO:0000256" key="8">
    <source>
        <dbReference type="SAM" id="MobiDB-lite"/>
    </source>
</evidence>
<evidence type="ECO:0000313" key="11">
    <source>
        <dbReference type="Proteomes" id="UP001379533"/>
    </source>
</evidence>
<comment type="similarity">
    <text evidence="2 5">Belongs to the prokaryotic/mitochondrial release factor family.</text>
</comment>
<feature type="domain" description="Prokaryotic-type class I peptide chain release factors" evidence="9">
    <location>
        <begin position="226"/>
        <end position="242"/>
    </location>
</feature>
<dbReference type="PROSITE" id="PS00745">
    <property type="entry name" value="RF_PROK_I"/>
    <property type="match status" value="1"/>
</dbReference>
<keyword evidence="3 5" id="KW-0488">Methylation</keyword>
<dbReference type="InterPro" id="IPR050057">
    <property type="entry name" value="Prokaryotic/Mito_RF"/>
</dbReference>
<feature type="compositionally biased region" description="Basic and acidic residues" evidence="8">
    <location>
        <begin position="356"/>
        <end position="372"/>
    </location>
</feature>
<feature type="modified residue" description="N5-methylglutamine" evidence="5">
    <location>
        <position position="233"/>
    </location>
</feature>
<dbReference type="InterPro" id="IPR000352">
    <property type="entry name" value="Pep_chain_release_fac_I"/>
</dbReference>
<dbReference type="Gene3D" id="6.10.140.1950">
    <property type="match status" value="1"/>
</dbReference>
<dbReference type="Gene3D" id="3.30.70.1660">
    <property type="match status" value="2"/>
</dbReference>
<keyword evidence="11" id="KW-1185">Reference proteome</keyword>
<dbReference type="Pfam" id="PF03462">
    <property type="entry name" value="PCRF"/>
    <property type="match status" value="1"/>
</dbReference>
<dbReference type="NCBIfam" id="NF001859">
    <property type="entry name" value="PRK00591.1"/>
    <property type="match status" value="1"/>
</dbReference>
<name>A0ABZ2KQ74_9BACT</name>
<evidence type="ECO:0000256" key="3">
    <source>
        <dbReference type="ARBA" id="ARBA00022481"/>
    </source>
</evidence>
<dbReference type="InterPro" id="IPR005139">
    <property type="entry name" value="PCRF"/>
</dbReference>
<evidence type="ECO:0000313" key="10">
    <source>
        <dbReference type="EMBL" id="WXB00220.1"/>
    </source>
</evidence>
<evidence type="ECO:0000256" key="6">
    <source>
        <dbReference type="NCBIfam" id="TIGR00019"/>
    </source>
</evidence>
<sequence>MMIPVEKLEQLSRRYRELDDLMCQPDVLSDRQKLAKLTKERSDIEPVVGQFQRYRDVEKNIRENEEALTDPELRPLAEQELPVLQDERSALERTIKLLLLPQDPNDKKNTIVEIRSGEGGEEAALFAADLFRMFARYAERQGWTLEVMSLSEAAAGGYKECIVLITGKDVYSQLRFEGGVHRVQRVPATETQGRIHTSTATVAVLPEADDVDVQIDEKDLEISIAASGGPGGQGVNTTNSAVQILHKPTGMIVKCQDERSQLKNKAKALKVLKSRLLDIEREKQEAAVSAERRGMVGTGERSQKIRTYNYPQNRVTDHRIRLTLNKLDRIIDGDLDELITALRNERQAALLQEASGEPRRVEDRGGDESDER</sequence>
<evidence type="ECO:0000256" key="2">
    <source>
        <dbReference type="ARBA" id="ARBA00010835"/>
    </source>
</evidence>
<gene>
    <name evidence="5 10" type="primary">prfA</name>
    <name evidence="10" type="ORF">LZC95_25095</name>
</gene>
<evidence type="ECO:0000256" key="5">
    <source>
        <dbReference type="HAMAP-Rule" id="MF_00093"/>
    </source>
</evidence>
<keyword evidence="7" id="KW-0175">Coiled coil</keyword>
<dbReference type="InterPro" id="IPR045853">
    <property type="entry name" value="Pep_chain_release_fac_I_sf"/>
</dbReference>
<dbReference type="NCBIfam" id="TIGR00019">
    <property type="entry name" value="prfA"/>
    <property type="match status" value="1"/>
</dbReference>
<evidence type="ECO:0000256" key="1">
    <source>
        <dbReference type="ARBA" id="ARBA00002986"/>
    </source>
</evidence>
<evidence type="ECO:0000259" key="9">
    <source>
        <dbReference type="PROSITE" id="PS00745"/>
    </source>
</evidence>
<dbReference type="SUPFAM" id="SSF75620">
    <property type="entry name" value="Release factor"/>
    <property type="match status" value="1"/>
</dbReference>
<feature type="region of interest" description="Disordered" evidence="8">
    <location>
        <begin position="350"/>
        <end position="372"/>
    </location>
</feature>
<organism evidence="10 11">
    <name type="scientific">Pendulispora brunnea</name>
    <dbReference type="NCBI Taxonomy" id="2905690"/>
    <lineage>
        <taxon>Bacteria</taxon>
        <taxon>Pseudomonadati</taxon>
        <taxon>Myxococcota</taxon>
        <taxon>Myxococcia</taxon>
        <taxon>Myxococcales</taxon>
        <taxon>Sorangiineae</taxon>
        <taxon>Pendulisporaceae</taxon>
        <taxon>Pendulispora</taxon>
    </lineage>
</organism>
<dbReference type="Gene3D" id="3.30.160.20">
    <property type="match status" value="1"/>
</dbReference>
<comment type="function">
    <text evidence="1 5">Peptide chain release factor 1 directs the termination of translation in response to the peptide chain termination codons UAG and UAA.</text>
</comment>
<feature type="coiled-coil region" evidence="7">
    <location>
        <begin position="252"/>
        <end position="282"/>
    </location>
</feature>
<dbReference type="Proteomes" id="UP001379533">
    <property type="component" value="Chromosome"/>
</dbReference>
<evidence type="ECO:0000256" key="7">
    <source>
        <dbReference type="SAM" id="Coils"/>
    </source>
</evidence>
<dbReference type="HAMAP" id="MF_00093">
    <property type="entry name" value="Rel_fac_1"/>
    <property type="match status" value="1"/>
</dbReference>
<dbReference type="InterPro" id="IPR004373">
    <property type="entry name" value="RF-1"/>
</dbReference>
<accession>A0ABZ2KQ74</accession>
<proteinExistence type="inferred from homology"/>
<dbReference type="PANTHER" id="PTHR43804:SF7">
    <property type="entry name" value="LD18447P"/>
    <property type="match status" value="1"/>
</dbReference>
<keyword evidence="5" id="KW-0963">Cytoplasm</keyword>
<comment type="PTM">
    <text evidence="5">Methylated by PrmC. Methylation increases the termination efficiency of RF1.</text>
</comment>